<comment type="similarity">
    <text evidence="4">Belongs to the glycosyltransferase 2 family. GalNAc-T subfamily.</text>
</comment>
<evidence type="ECO:0000259" key="20">
    <source>
        <dbReference type="SMART" id="SM00458"/>
    </source>
</evidence>
<keyword evidence="16" id="KW-0325">Glycoprotein</keyword>
<evidence type="ECO:0000256" key="1">
    <source>
        <dbReference type="ARBA" id="ARBA00001936"/>
    </source>
</evidence>
<dbReference type="GO" id="GO:0006493">
    <property type="term" value="P:protein O-linked glycosylation"/>
    <property type="evidence" value="ECO:0007669"/>
    <property type="project" value="UniProtKB-ARBA"/>
</dbReference>
<evidence type="ECO:0000256" key="6">
    <source>
        <dbReference type="ARBA" id="ARBA00022676"/>
    </source>
</evidence>
<organism evidence="21 22">
    <name type="scientific">Coptotermes formosanus</name>
    <name type="common">Formosan subterranean termite</name>
    <dbReference type="NCBI Taxonomy" id="36987"/>
    <lineage>
        <taxon>Eukaryota</taxon>
        <taxon>Metazoa</taxon>
        <taxon>Ecdysozoa</taxon>
        <taxon>Arthropoda</taxon>
        <taxon>Hexapoda</taxon>
        <taxon>Insecta</taxon>
        <taxon>Pterygota</taxon>
        <taxon>Neoptera</taxon>
        <taxon>Polyneoptera</taxon>
        <taxon>Dictyoptera</taxon>
        <taxon>Blattodea</taxon>
        <taxon>Blattoidea</taxon>
        <taxon>Termitoidae</taxon>
        <taxon>Rhinotermitidae</taxon>
        <taxon>Coptotermes</taxon>
    </lineage>
</organism>
<evidence type="ECO:0000256" key="3">
    <source>
        <dbReference type="ARBA" id="ARBA00004922"/>
    </source>
</evidence>
<comment type="pathway">
    <text evidence="3">Protein modification; protein glycosylation.</text>
</comment>
<proteinExistence type="inferred from homology"/>
<reference evidence="22" key="1">
    <citation type="submission" date="2020-01" db="EMBL/GenBank/DDBJ databases">
        <title>Draft genome sequence of the Termite Coptotermes fromosanus.</title>
        <authorList>
            <person name="Itakura S."/>
            <person name="Yosikawa Y."/>
            <person name="Umezawa K."/>
        </authorList>
    </citation>
    <scope>NUCLEOTIDE SEQUENCE [LARGE SCALE GENOMIC DNA]</scope>
</reference>
<name>A0A6L2PFF2_COPFO</name>
<dbReference type="Gene3D" id="2.80.10.50">
    <property type="match status" value="1"/>
</dbReference>
<keyword evidence="22" id="KW-1185">Reference proteome</keyword>
<evidence type="ECO:0000313" key="21">
    <source>
        <dbReference type="EMBL" id="GFG31269.1"/>
    </source>
</evidence>
<keyword evidence="17" id="KW-0464">Manganese</keyword>
<comment type="subcellular location">
    <subcellularLocation>
        <location evidence="2">Golgi apparatus membrane</location>
        <topology evidence="2">Single-pass type II membrane protein</topology>
    </subcellularLocation>
</comment>
<dbReference type="InParanoid" id="A0A6L2PFF2"/>
<accession>A0A6L2PFF2</accession>
<dbReference type="Proteomes" id="UP000502823">
    <property type="component" value="Unassembled WGS sequence"/>
</dbReference>
<evidence type="ECO:0000256" key="2">
    <source>
        <dbReference type="ARBA" id="ARBA00004323"/>
    </source>
</evidence>
<comment type="catalytic activity">
    <reaction evidence="18">
        <text>L-threonyl-[protein] + UDP-N-acetyl-alpha-D-galactosamine = a 3-O-[N-acetyl-alpha-D-galactosaminyl]-L-threonyl-[protein] + UDP + H(+)</text>
        <dbReference type="Rhea" id="RHEA:52424"/>
        <dbReference type="Rhea" id="RHEA-COMP:11060"/>
        <dbReference type="Rhea" id="RHEA-COMP:11689"/>
        <dbReference type="ChEBI" id="CHEBI:15378"/>
        <dbReference type="ChEBI" id="CHEBI:30013"/>
        <dbReference type="ChEBI" id="CHEBI:58223"/>
        <dbReference type="ChEBI" id="CHEBI:67138"/>
        <dbReference type="ChEBI" id="CHEBI:87075"/>
        <dbReference type="EC" id="2.4.1.41"/>
    </reaction>
</comment>
<keyword evidence="10" id="KW-0430">Lectin</keyword>
<keyword evidence="11" id="KW-0735">Signal-anchor</keyword>
<evidence type="ECO:0000256" key="8">
    <source>
        <dbReference type="ARBA" id="ARBA00022692"/>
    </source>
</evidence>
<dbReference type="OrthoDB" id="6159198at2759"/>
<evidence type="ECO:0000256" key="4">
    <source>
        <dbReference type="ARBA" id="ARBA00005680"/>
    </source>
</evidence>
<dbReference type="InterPro" id="IPR000772">
    <property type="entry name" value="Ricin_B_lectin"/>
</dbReference>
<evidence type="ECO:0000256" key="5">
    <source>
        <dbReference type="ARBA" id="ARBA00012644"/>
    </source>
</evidence>
<dbReference type="PROSITE" id="PS50231">
    <property type="entry name" value="RICIN_B_LECTIN"/>
    <property type="match status" value="1"/>
</dbReference>
<evidence type="ECO:0000256" key="7">
    <source>
        <dbReference type="ARBA" id="ARBA00022679"/>
    </source>
</evidence>
<keyword evidence="9" id="KW-0479">Metal-binding</keyword>
<evidence type="ECO:0000256" key="13">
    <source>
        <dbReference type="ARBA" id="ARBA00023034"/>
    </source>
</evidence>
<evidence type="ECO:0000256" key="12">
    <source>
        <dbReference type="ARBA" id="ARBA00022989"/>
    </source>
</evidence>
<dbReference type="FunFam" id="2.80.10.50:FF:000011">
    <property type="entry name" value="Polypeptide N-acetylgalactosaminyltransferase"/>
    <property type="match status" value="1"/>
</dbReference>
<keyword evidence="8" id="KW-0812">Transmembrane</keyword>
<evidence type="ECO:0000256" key="14">
    <source>
        <dbReference type="ARBA" id="ARBA00023136"/>
    </source>
</evidence>
<comment type="caution">
    <text evidence="21">The sequence shown here is derived from an EMBL/GenBank/DDBJ whole genome shotgun (WGS) entry which is preliminary data.</text>
</comment>
<evidence type="ECO:0000256" key="16">
    <source>
        <dbReference type="ARBA" id="ARBA00023180"/>
    </source>
</evidence>
<dbReference type="GO" id="GO:0004653">
    <property type="term" value="F:polypeptide N-acetylgalactosaminyltransferase activity"/>
    <property type="evidence" value="ECO:0007669"/>
    <property type="project" value="UniProtKB-EC"/>
</dbReference>
<dbReference type="Pfam" id="PF00652">
    <property type="entry name" value="Ricin_B_lectin"/>
    <property type="match status" value="1"/>
</dbReference>
<dbReference type="GO" id="GO:0046872">
    <property type="term" value="F:metal ion binding"/>
    <property type="evidence" value="ECO:0007669"/>
    <property type="project" value="UniProtKB-KW"/>
</dbReference>
<evidence type="ECO:0000256" key="18">
    <source>
        <dbReference type="ARBA" id="ARBA00050905"/>
    </source>
</evidence>
<keyword evidence="7" id="KW-0808">Transferase</keyword>
<evidence type="ECO:0000256" key="17">
    <source>
        <dbReference type="ARBA" id="ARBA00023211"/>
    </source>
</evidence>
<evidence type="ECO:0000256" key="11">
    <source>
        <dbReference type="ARBA" id="ARBA00022968"/>
    </source>
</evidence>
<dbReference type="CDD" id="cd23439">
    <property type="entry name" value="beta-trefoil_Ricin_GALNT10-like"/>
    <property type="match status" value="1"/>
</dbReference>
<evidence type="ECO:0000256" key="10">
    <source>
        <dbReference type="ARBA" id="ARBA00022734"/>
    </source>
</evidence>
<evidence type="ECO:0000256" key="9">
    <source>
        <dbReference type="ARBA" id="ARBA00022723"/>
    </source>
</evidence>
<dbReference type="GO" id="GO:0030246">
    <property type="term" value="F:carbohydrate binding"/>
    <property type="evidence" value="ECO:0007669"/>
    <property type="project" value="UniProtKB-KW"/>
</dbReference>
<dbReference type="GO" id="GO:0000139">
    <property type="term" value="C:Golgi membrane"/>
    <property type="evidence" value="ECO:0007669"/>
    <property type="project" value="UniProtKB-SubCell"/>
</dbReference>
<dbReference type="EC" id="2.4.1.41" evidence="5"/>
<sequence>MKESYFEKYCYDLQIRSVAAPELCVDTENKKADERFGLKECIKDNRRLKGEQNFILTWHKDIRPKGRTMCWDVSDVQNKAAVNLFPCHGMQGNQLWRYNPEQQWLVHGGNPRCLDSDPGRQIIYAATCDTSSLTQKWRFESIDFKALSNWDNIGPN</sequence>
<gene>
    <name evidence="21" type="ORF">Cfor_03273</name>
</gene>
<dbReference type="SMART" id="SM00458">
    <property type="entry name" value="RICIN"/>
    <property type="match status" value="1"/>
</dbReference>
<feature type="domain" description="Ricin B lectin" evidence="20">
    <location>
        <begin position="9"/>
        <end position="140"/>
    </location>
</feature>
<dbReference type="SUPFAM" id="SSF50370">
    <property type="entry name" value="Ricin B-like lectins"/>
    <property type="match status" value="1"/>
</dbReference>
<keyword evidence="12" id="KW-1133">Transmembrane helix</keyword>
<evidence type="ECO:0000256" key="15">
    <source>
        <dbReference type="ARBA" id="ARBA00023157"/>
    </source>
</evidence>
<protein>
    <recommendedName>
        <fullName evidence="5">polypeptide N-acetylgalactosaminyltransferase</fullName>
        <ecNumber evidence="5">2.4.1.41</ecNumber>
    </recommendedName>
</protein>
<evidence type="ECO:0000256" key="19">
    <source>
        <dbReference type="ARBA" id="ARBA00052209"/>
    </source>
</evidence>
<keyword evidence="15" id="KW-1015">Disulfide bond</keyword>
<evidence type="ECO:0000313" key="22">
    <source>
        <dbReference type="Proteomes" id="UP000502823"/>
    </source>
</evidence>
<keyword evidence="13" id="KW-0333">Golgi apparatus</keyword>
<comment type="cofactor">
    <cofactor evidence="1">
        <name>Mn(2+)</name>
        <dbReference type="ChEBI" id="CHEBI:29035"/>
    </cofactor>
</comment>
<dbReference type="InterPro" id="IPR035992">
    <property type="entry name" value="Ricin_B-like_lectins"/>
</dbReference>
<keyword evidence="6" id="KW-0328">Glycosyltransferase</keyword>
<keyword evidence="14" id="KW-0472">Membrane</keyword>
<comment type="catalytic activity">
    <reaction evidence="19">
        <text>L-seryl-[protein] + UDP-N-acetyl-alpha-D-galactosamine = a 3-O-[N-acetyl-alpha-D-galactosaminyl]-L-seryl-[protein] + UDP + H(+)</text>
        <dbReference type="Rhea" id="RHEA:23956"/>
        <dbReference type="Rhea" id="RHEA-COMP:9863"/>
        <dbReference type="Rhea" id="RHEA-COMP:12788"/>
        <dbReference type="ChEBI" id="CHEBI:15378"/>
        <dbReference type="ChEBI" id="CHEBI:29999"/>
        <dbReference type="ChEBI" id="CHEBI:53604"/>
        <dbReference type="ChEBI" id="CHEBI:58223"/>
        <dbReference type="ChEBI" id="CHEBI:67138"/>
        <dbReference type="EC" id="2.4.1.41"/>
    </reaction>
</comment>
<dbReference type="AlphaFoldDB" id="A0A6L2PFF2"/>
<dbReference type="EMBL" id="BLKM01004391">
    <property type="protein sequence ID" value="GFG31269.1"/>
    <property type="molecule type" value="Genomic_DNA"/>
</dbReference>